<dbReference type="EMBL" id="KY684095">
    <property type="protein sequence ID" value="ARF10069.1"/>
    <property type="molecule type" value="Genomic_DNA"/>
</dbReference>
<reference evidence="1" key="1">
    <citation type="journal article" date="2017" name="Science">
        <title>Giant viruses with an expanded complement of translation system components.</title>
        <authorList>
            <person name="Schulz F."/>
            <person name="Yutin N."/>
            <person name="Ivanova N.N."/>
            <person name="Ortega D.R."/>
            <person name="Lee T.K."/>
            <person name="Vierheilig J."/>
            <person name="Daims H."/>
            <person name="Horn M."/>
            <person name="Wagner M."/>
            <person name="Jensen G.J."/>
            <person name="Kyrpides N.C."/>
            <person name="Koonin E.V."/>
            <person name="Woyke T."/>
        </authorList>
    </citation>
    <scope>NUCLEOTIDE SEQUENCE</scope>
    <source>
        <strain evidence="1">ILV1</strain>
    </source>
</reference>
<dbReference type="SUPFAM" id="SSF57938">
    <property type="entry name" value="DnaJ/Hsp40 cysteine-rich domain"/>
    <property type="match status" value="1"/>
</dbReference>
<gene>
    <name evidence="1" type="ORF">Indivirus_11_13</name>
</gene>
<evidence type="ECO:0000313" key="1">
    <source>
        <dbReference type="EMBL" id="ARF10069.1"/>
    </source>
</evidence>
<name>A0A1V0SEB3_9VIRU</name>
<organism evidence="1">
    <name type="scientific">Indivirus ILV1</name>
    <dbReference type="NCBI Taxonomy" id="1977633"/>
    <lineage>
        <taxon>Viruses</taxon>
        <taxon>Varidnaviria</taxon>
        <taxon>Bamfordvirae</taxon>
        <taxon>Nucleocytoviricota</taxon>
        <taxon>Megaviricetes</taxon>
        <taxon>Imitervirales</taxon>
        <taxon>Mimiviridae</taxon>
        <taxon>Klosneuvirinae</taxon>
        <taxon>Indivirus</taxon>
    </lineage>
</organism>
<accession>A0A1V0SEB3</accession>
<dbReference type="InterPro" id="IPR036410">
    <property type="entry name" value="HSP_DnaJ_Cys-rich_dom_sf"/>
</dbReference>
<protein>
    <submittedName>
        <fullName evidence="1">Uncharacterized protein</fullName>
    </submittedName>
</protein>
<sequence length="74" mass="8276">MSFPEFLIPPKPTGAIIQPDGCYGSSRRLGDTPHTCPECKGPHWTLHRPFPYNTLEVCSGCFRYVKEHGGLSKK</sequence>
<proteinExistence type="predicted"/>